<keyword evidence="5 7" id="KW-1133">Transmembrane helix</keyword>
<dbReference type="RefSeq" id="WP_016451126.1">
    <property type="nucleotide sequence ID" value="NZ_CP065748.1"/>
</dbReference>
<evidence type="ECO:0000256" key="2">
    <source>
        <dbReference type="ARBA" id="ARBA00009045"/>
    </source>
</evidence>
<evidence type="ECO:0000256" key="3">
    <source>
        <dbReference type="ARBA" id="ARBA00022692"/>
    </source>
</evidence>
<comment type="subcellular location">
    <subcellularLocation>
        <location evidence="1">Membrane</location>
        <topology evidence="1">Multi-pass membrane protein</topology>
    </subcellularLocation>
</comment>
<dbReference type="PANTHER" id="PTHR43731">
    <property type="entry name" value="RHOMBOID PROTEASE"/>
    <property type="match status" value="1"/>
</dbReference>
<evidence type="ECO:0000256" key="1">
    <source>
        <dbReference type="ARBA" id="ARBA00004141"/>
    </source>
</evidence>
<dbReference type="PANTHER" id="PTHR43731:SF14">
    <property type="entry name" value="PRESENILIN-ASSOCIATED RHOMBOID-LIKE PROTEIN, MITOCHONDRIAL"/>
    <property type="match status" value="1"/>
</dbReference>
<evidence type="ECO:0000259" key="8">
    <source>
        <dbReference type="Pfam" id="PF01694"/>
    </source>
</evidence>
<feature type="transmembrane region" description="Helical" evidence="7">
    <location>
        <begin position="281"/>
        <end position="299"/>
    </location>
</feature>
<evidence type="ECO:0000256" key="7">
    <source>
        <dbReference type="SAM" id="Phobius"/>
    </source>
</evidence>
<dbReference type="InterPro" id="IPR022764">
    <property type="entry name" value="Peptidase_S54_rhomboid_dom"/>
</dbReference>
<evidence type="ECO:0000256" key="4">
    <source>
        <dbReference type="ARBA" id="ARBA00022801"/>
    </source>
</evidence>
<feature type="transmembrane region" description="Helical" evidence="7">
    <location>
        <begin position="16"/>
        <end position="32"/>
    </location>
</feature>
<evidence type="ECO:0000313" key="9">
    <source>
        <dbReference type="EMBL" id="QPS81026.1"/>
    </source>
</evidence>
<dbReference type="InterPro" id="IPR050925">
    <property type="entry name" value="Rhomboid_protease_S54"/>
</dbReference>
<dbReference type="SUPFAM" id="SSF144091">
    <property type="entry name" value="Rhomboid-like"/>
    <property type="match status" value="1"/>
</dbReference>
<dbReference type="GO" id="GO:0016020">
    <property type="term" value="C:membrane"/>
    <property type="evidence" value="ECO:0007669"/>
    <property type="project" value="UniProtKB-SubCell"/>
</dbReference>
<dbReference type="Proteomes" id="UP000595064">
    <property type="component" value="Chromosome"/>
</dbReference>
<evidence type="ECO:0000256" key="5">
    <source>
        <dbReference type="ARBA" id="ARBA00022989"/>
    </source>
</evidence>
<name>A0A7T2YSY9_9BURK</name>
<dbReference type="KEGG" id="dla:I6G47_29340"/>
<keyword evidence="10" id="KW-1185">Reference proteome</keyword>
<dbReference type="Gene3D" id="1.20.1540.10">
    <property type="entry name" value="Rhomboid-like"/>
    <property type="match status" value="1"/>
</dbReference>
<protein>
    <submittedName>
        <fullName evidence="9">Rhomboid family intramembrane serine protease</fullName>
    </submittedName>
</protein>
<feature type="domain" description="Peptidase S54 rhomboid" evidence="8">
    <location>
        <begin position="152"/>
        <end position="300"/>
    </location>
</feature>
<gene>
    <name evidence="9" type="ORF">I6G47_29340</name>
</gene>
<keyword evidence="3 7" id="KW-0812">Transmembrane</keyword>
<accession>A0A7T2YSY9</accession>
<keyword evidence="4" id="KW-0378">Hydrolase</keyword>
<keyword evidence="9" id="KW-0645">Protease</keyword>
<dbReference type="Pfam" id="PF01694">
    <property type="entry name" value="Rhomboid"/>
    <property type="match status" value="1"/>
</dbReference>
<reference evidence="9 10" key="1">
    <citation type="submission" date="2020-12" db="EMBL/GenBank/DDBJ databases">
        <title>FDA dAtabase for Regulatory Grade micrObial Sequences (FDA-ARGOS): Supporting development and validation of Infectious Disease Dx tests.</title>
        <authorList>
            <person name="Sproer C."/>
            <person name="Gronow S."/>
            <person name="Severitt S."/>
            <person name="Schroder I."/>
            <person name="Tallon L."/>
            <person name="Sadzewicz L."/>
            <person name="Zhao X."/>
            <person name="Boylan J."/>
            <person name="Ott S."/>
            <person name="Bowen H."/>
            <person name="Vavikolanu K."/>
            <person name="Mehta A."/>
            <person name="Aluvathingal J."/>
            <person name="Nadendla S."/>
            <person name="Lowell S."/>
            <person name="Myers T."/>
            <person name="Yan Y."/>
            <person name="Sichtig H."/>
        </authorList>
    </citation>
    <scope>NUCLEOTIDE SEQUENCE [LARGE SCALE GENOMIC DNA]</scope>
    <source>
        <strain evidence="9 10">FDAARGOS_890</strain>
    </source>
</reference>
<dbReference type="GO" id="GO:0004252">
    <property type="term" value="F:serine-type endopeptidase activity"/>
    <property type="evidence" value="ECO:0007669"/>
    <property type="project" value="InterPro"/>
</dbReference>
<comment type="similarity">
    <text evidence="2">Belongs to the peptidase S54 family.</text>
</comment>
<dbReference type="AlphaFoldDB" id="A0A7T2YSY9"/>
<dbReference type="GO" id="GO:0006508">
    <property type="term" value="P:proteolysis"/>
    <property type="evidence" value="ECO:0007669"/>
    <property type="project" value="UniProtKB-KW"/>
</dbReference>
<feature type="transmembrane region" description="Helical" evidence="7">
    <location>
        <begin position="246"/>
        <end position="266"/>
    </location>
</feature>
<dbReference type="InterPro" id="IPR035952">
    <property type="entry name" value="Rhomboid-like_sf"/>
</dbReference>
<sequence>MFYAIPLEDRPRWSNPPWMTLLIILVNVLVFFGPQRSEERAQQAAAQFYAASALPGIELPRFVDWLQRTDSPIAKQAKVLQKKGLVEPLLQRMEQEPAFLALLRSGQIIAASDPLHGQWQTDRSRYEALKPPPFTTRWAQDYGEDAPLRPVTWITSAFLHASTGHLVGNMLFLFMFGFSVELALGRATYLLFYLLGAVGASLLSSWVHGGAGVYGHGLGASGAVAALMGMYAVMYRLRRIRFFYQLFFYFNCVTAPALILLPAWIANEVLQHFFSGRGVDYMAHLGGLLTGAALMALHLRRKPRAALAGRHSAPDDGFDAHVANARRLGQALDMEGALRAWRAAAQLRPADTEVLRAWFAAARYAPASEDFHRAARRIFRLPARDAATLAWQHDSYRIYLDLARPGARIAPEDMARLVRRFTRARAFDDAEKLCHALLQAAPGQPGLGETLCLLVNGLLQQGLAQRARAWLPQLQRWAPDEAVTRLLLDGQARSQATA</sequence>
<proteinExistence type="inferred from homology"/>
<evidence type="ECO:0000313" key="10">
    <source>
        <dbReference type="Proteomes" id="UP000595064"/>
    </source>
</evidence>
<dbReference type="EMBL" id="CP065748">
    <property type="protein sequence ID" value="QPS81026.1"/>
    <property type="molecule type" value="Genomic_DNA"/>
</dbReference>
<keyword evidence="6 7" id="KW-0472">Membrane</keyword>
<organism evidence="9 10">
    <name type="scientific">Delftia lacustris</name>
    <dbReference type="NCBI Taxonomy" id="558537"/>
    <lineage>
        <taxon>Bacteria</taxon>
        <taxon>Pseudomonadati</taxon>
        <taxon>Pseudomonadota</taxon>
        <taxon>Betaproteobacteria</taxon>
        <taxon>Burkholderiales</taxon>
        <taxon>Comamonadaceae</taxon>
        <taxon>Delftia</taxon>
    </lineage>
</organism>
<evidence type="ECO:0000256" key="6">
    <source>
        <dbReference type="ARBA" id="ARBA00023136"/>
    </source>
</evidence>
<feature type="transmembrane region" description="Helical" evidence="7">
    <location>
        <begin position="213"/>
        <end position="234"/>
    </location>
</feature>